<keyword evidence="7 12" id="KW-0418">Kinase</keyword>
<accession>U4L5S0</accession>
<feature type="binding site" evidence="12">
    <location>
        <position position="139"/>
    </location>
    <ligand>
        <name>substrate</name>
    </ligand>
</feature>
<keyword evidence="12" id="KW-0963">Cytoplasm</keyword>
<evidence type="ECO:0000256" key="5">
    <source>
        <dbReference type="ARBA" id="ARBA00022723"/>
    </source>
</evidence>
<evidence type="ECO:0000256" key="2">
    <source>
        <dbReference type="ARBA" id="ARBA00012035"/>
    </source>
</evidence>
<comment type="similarity">
    <text evidence="1">Belongs to the carbohydrate kinase pfkB family.</text>
</comment>
<comment type="function">
    <text evidence="12">Catalyzes the phosphorylation of ribose at O-5 in a reaction requiring ATP and magnesium. The resulting D-ribose-5-phosphate can then be used either for sythesis of nucleotides, histidine, and tryptophan, or as a component of the pentose phosphate pathway.</text>
</comment>
<dbReference type="PANTHER" id="PTHR10584">
    <property type="entry name" value="SUGAR KINASE"/>
    <property type="match status" value="1"/>
</dbReference>
<comment type="similarity">
    <text evidence="12">Belongs to the carbohydrate kinase PfkB family. Ribokinase subfamily.</text>
</comment>
<sequence>MSILIIGSLNTDLITVTPRMPAAGETLTASSFHTAPGGKGANQAVACARLSLPPTKVSMIGSVGRDSFASPLLSELEDSGVDVARVTSHTSEPTGSAVIVVDGSNGENRILIHTGANGTVTPECFPETEDWNAVVMQLEIPVPTVLSILSAAKTQGVKTIFNPAPAVPLPEECWKDVDWCIVNETEAAILTAVEQNVLDSKEGVETAGKELLRRGCGAVVVTLGARGAYWCAEDEEGWVETGVKKEDVVDSTGAGDTFVGALAVGVVEGKKREECVDFARRAAGRAVRKRGAMAGVPWRREVEEGV</sequence>
<dbReference type="UniPathway" id="UPA00916">
    <property type="reaction ID" value="UER00889"/>
</dbReference>
<dbReference type="PROSITE" id="PS00584">
    <property type="entry name" value="PFKB_KINASES_2"/>
    <property type="match status" value="1"/>
</dbReference>
<evidence type="ECO:0000256" key="8">
    <source>
        <dbReference type="ARBA" id="ARBA00022840"/>
    </source>
</evidence>
<dbReference type="GO" id="GO:0004747">
    <property type="term" value="F:ribokinase activity"/>
    <property type="evidence" value="ECO:0007669"/>
    <property type="project" value="UniProtKB-UniRule"/>
</dbReference>
<evidence type="ECO:0000313" key="14">
    <source>
        <dbReference type="EMBL" id="CCX07771.1"/>
    </source>
</evidence>
<protein>
    <recommendedName>
        <fullName evidence="3 12">Ribokinase</fullName>
        <shortName evidence="12">RK</shortName>
        <ecNumber evidence="2 12">2.7.1.15</ecNumber>
    </recommendedName>
</protein>
<dbReference type="InterPro" id="IPR002173">
    <property type="entry name" value="Carboh/pur_kinase_PfkB_CS"/>
</dbReference>
<evidence type="ECO:0000256" key="6">
    <source>
        <dbReference type="ARBA" id="ARBA00022741"/>
    </source>
</evidence>
<dbReference type="Pfam" id="PF00294">
    <property type="entry name" value="PfkB"/>
    <property type="match status" value="1"/>
</dbReference>
<dbReference type="eggNOG" id="KOG2855">
    <property type="taxonomic scope" value="Eukaryota"/>
</dbReference>
<keyword evidence="6 12" id="KW-0547">Nucleotide-binding</keyword>
<dbReference type="Proteomes" id="UP000018144">
    <property type="component" value="Unassembled WGS sequence"/>
</dbReference>
<dbReference type="InterPro" id="IPR011877">
    <property type="entry name" value="Ribokinase"/>
</dbReference>
<keyword evidence="9 12" id="KW-0460">Magnesium</keyword>
<comment type="catalytic activity">
    <reaction evidence="12">
        <text>D-ribose + ATP = D-ribose 5-phosphate + ADP + H(+)</text>
        <dbReference type="Rhea" id="RHEA:13697"/>
        <dbReference type="ChEBI" id="CHEBI:15378"/>
        <dbReference type="ChEBI" id="CHEBI:30616"/>
        <dbReference type="ChEBI" id="CHEBI:47013"/>
        <dbReference type="ChEBI" id="CHEBI:78346"/>
        <dbReference type="ChEBI" id="CHEBI:456216"/>
        <dbReference type="EC" id="2.7.1.15"/>
    </reaction>
</comment>
<feature type="binding site" evidence="12">
    <location>
        <position position="291"/>
    </location>
    <ligand>
        <name>K(+)</name>
        <dbReference type="ChEBI" id="CHEBI:29103"/>
    </ligand>
</feature>
<dbReference type="CDD" id="cd01174">
    <property type="entry name" value="ribokinase"/>
    <property type="match status" value="1"/>
</dbReference>
<keyword evidence="10 12" id="KW-0630">Potassium</keyword>
<evidence type="ECO:0000256" key="11">
    <source>
        <dbReference type="ARBA" id="ARBA00023277"/>
    </source>
</evidence>
<comment type="subunit">
    <text evidence="12">Homodimer.</text>
</comment>
<dbReference type="GO" id="GO:0005737">
    <property type="term" value="C:cytoplasm"/>
    <property type="evidence" value="ECO:0007669"/>
    <property type="project" value="UniProtKB-SubCell"/>
</dbReference>
<dbReference type="InterPro" id="IPR011611">
    <property type="entry name" value="PfkB_dom"/>
</dbReference>
<evidence type="ECO:0000259" key="13">
    <source>
        <dbReference type="Pfam" id="PF00294"/>
    </source>
</evidence>
<reference evidence="14 15" key="1">
    <citation type="journal article" date="2013" name="PLoS Genet.">
        <title>The genome and development-dependent transcriptomes of Pyronema confluens: a window into fungal evolution.</title>
        <authorList>
            <person name="Traeger S."/>
            <person name="Altegoer F."/>
            <person name="Freitag M."/>
            <person name="Gabaldon T."/>
            <person name="Kempken F."/>
            <person name="Kumar A."/>
            <person name="Marcet-Houben M."/>
            <person name="Poggeler S."/>
            <person name="Stajich J.E."/>
            <person name="Nowrousian M."/>
        </authorList>
    </citation>
    <scope>NUCLEOTIDE SEQUENCE [LARGE SCALE GENOMIC DNA]</scope>
    <source>
        <strain evidence="15">CBS 100304</strain>
        <tissue evidence="14">Vegetative mycelium</tissue>
    </source>
</reference>
<evidence type="ECO:0000256" key="4">
    <source>
        <dbReference type="ARBA" id="ARBA00022679"/>
    </source>
</evidence>
<comment type="caution">
    <text evidence="12">Lacks conserved residue(s) required for the propagation of feature annotation.</text>
</comment>
<feature type="binding site" evidence="12">
    <location>
        <begin position="38"/>
        <end position="42"/>
    </location>
    <ligand>
        <name>substrate</name>
    </ligand>
</feature>
<feature type="binding site" evidence="12">
    <location>
        <position position="183"/>
    </location>
    <ligand>
        <name>ATP</name>
        <dbReference type="ChEBI" id="CHEBI:30616"/>
    </ligand>
</feature>
<keyword evidence="8 12" id="KW-0067">ATP-binding</keyword>
<keyword evidence="4 12" id="KW-0808">Transferase</keyword>
<evidence type="ECO:0000256" key="12">
    <source>
        <dbReference type="HAMAP-Rule" id="MF_03215"/>
    </source>
</evidence>
<evidence type="ECO:0000256" key="9">
    <source>
        <dbReference type="ARBA" id="ARBA00022842"/>
    </source>
</evidence>
<comment type="pathway">
    <text evidence="12">Carbohydrate metabolism; D-ribose degradation; D-ribose 5-phosphate from beta-D-ribopyranose: step 2/2.</text>
</comment>
<dbReference type="InterPro" id="IPR002139">
    <property type="entry name" value="Ribo/fructo_kinase"/>
</dbReference>
<feature type="domain" description="Carbohydrate kinase PfkB" evidence="13">
    <location>
        <begin position="3"/>
        <end position="298"/>
    </location>
</feature>
<dbReference type="STRING" id="1076935.U4L5S0"/>
<dbReference type="GO" id="GO:0005634">
    <property type="term" value="C:nucleus"/>
    <property type="evidence" value="ECO:0007669"/>
    <property type="project" value="UniProtKB-SubCell"/>
</dbReference>
<dbReference type="PRINTS" id="PR00990">
    <property type="entry name" value="RIBOKINASE"/>
</dbReference>
<dbReference type="OMA" id="DIVLIQQ"/>
<dbReference type="GO" id="GO:0005524">
    <property type="term" value="F:ATP binding"/>
    <property type="evidence" value="ECO:0007669"/>
    <property type="project" value="UniProtKB-UniRule"/>
</dbReference>
<dbReference type="OrthoDB" id="415590at2759"/>
<dbReference type="PROSITE" id="PS00583">
    <property type="entry name" value="PFKB_KINASES_1"/>
    <property type="match status" value="1"/>
</dbReference>
<gene>
    <name evidence="14" type="ORF">PCON_07360</name>
</gene>
<feature type="binding site" evidence="12">
    <location>
        <begin position="10"/>
        <end position="12"/>
    </location>
    <ligand>
        <name>substrate</name>
    </ligand>
</feature>
<dbReference type="Gene3D" id="3.40.1190.20">
    <property type="match status" value="1"/>
</dbReference>
<feature type="binding site" evidence="12">
    <location>
        <begin position="255"/>
        <end position="256"/>
    </location>
    <ligand>
        <name>ATP</name>
        <dbReference type="ChEBI" id="CHEBI:30616"/>
    </ligand>
</feature>
<feature type="active site" description="Proton acceptor" evidence="12">
    <location>
        <position position="256"/>
    </location>
</feature>
<comment type="cofactor">
    <cofactor evidence="12">
        <name>Mg(2+)</name>
        <dbReference type="ChEBI" id="CHEBI:18420"/>
    </cofactor>
    <text evidence="12">Requires a divalent cation, most likely magnesium in vivo, as an electrophilic catalyst to aid phosphoryl group transfer. It is the chelate of the metal and the nucleotide that is the actual substrate.</text>
</comment>
<dbReference type="AlphaFoldDB" id="U4L5S0"/>
<keyword evidence="11 12" id="KW-0119">Carbohydrate metabolism</keyword>
<dbReference type="GO" id="GO:0019303">
    <property type="term" value="P:D-ribose catabolic process"/>
    <property type="evidence" value="ECO:0007669"/>
    <property type="project" value="UniProtKB-UniRule"/>
</dbReference>
<dbReference type="EMBL" id="HF935375">
    <property type="protein sequence ID" value="CCX07771.1"/>
    <property type="molecule type" value="Genomic_DNA"/>
</dbReference>
<dbReference type="PANTHER" id="PTHR10584:SF166">
    <property type="entry name" value="RIBOKINASE"/>
    <property type="match status" value="1"/>
</dbReference>
<feature type="binding site" evidence="12">
    <location>
        <position position="241"/>
    </location>
    <ligand>
        <name>ATP</name>
        <dbReference type="ChEBI" id="CHEBI:30616"/>
    </ligand>
</feature>
<organism evidence="14 15">
    <name type="scientific">Pyronema omphalodes (strain CBS 100304)</name>
    <name type="common">Pyronema confluens</name>
    <dbReference type="NCBI Taxonomy" id="1076935"/>
    <lineage>
        <taxon>Eukaryota</taxon>
        <taxon>Fungi</taxon>
        <taxon>Dikarya</taxon>
        <taxon>Ascomycota</taxon>
        <taxon>Pezizomycotina</taxon>
        <taxon>Pezizomycetes</taxon>
        <taxon>Pezizales</taxon>
        <taxon>Pyronemataceae</taxon>
        <taxon>Pyronema</taxon>
    </lineage>
</organism>
<evidence type="ECO:0000256" key="1">
    <source>
        <dbReference type="ARBA" id="ARBA00005380"/>
    </source>
</evidence>
<evidence type="ECO:0000256" key="3">
    <source>
        <dbReference type="ARBA" id="ARBA00016943"/>
    </source>
</evidence>
<name>U4L5S0_PYROM</name>
<feature type="binding site" evidence="12">
    <location>
        <position position="252"/>
    </location>
    <ligand>
        <name>K(+)</name>
        <dbReference type="ChEBI" id="CHEBI:29103"/>
    </ligand>
</feature>
<keyword evidence="5 12" id="KW-0479">Metal-binding</keyword>
<dbReference type="GO" id="GO:0046872">
    <property type="term" value="F:metal ion binding"/>
    <property type="evidence" value="ECO:0007669"/>
    <property type="project" value="UniProtKB-KW"/>
</dbReference>
<dbReference type="HAMAP" id="MF_01987">
    <property type="entry name" value="Ribokinase"/>
    <property type="match status" value="1"/>
</dbReference>
<evidence type="ECO:0000256" key="10">
    <source>
        <dbReference type="ARBA" id="ARBA00022958"/>
    </source>
</evidence>
<dbReference type="SUPFAM" id="SSF53613">
    <property type="entry name" value="Ribokinase-like"/>
    <property type="match status" value="1"/>
</dbReference>
<feature type="binding site" evidence="12">
    <location>
        <begin position="222"/>
        <end position="227"/>
    </location>
    <ligand>
        <name>ATP</name>
        <dbReference type="ChEBI" id="CHEBI:30616"/>
    </ligand>
</feature>
<comment type="activity regulation">
    <text evidence="12">Activated by a monovalent cation that binds near, but not in, the active site. The most likely occupant of the site in vivo is potassium. Ion binding induces a conformational change that may alter substrate affinity.</text>
</comment>
<feature type="binding site" evidence="12">
    <location>
        <position position="289"/>
    </location>
    <ligand>
        <name>K(+)</name>
        <dbReference type="ChEBI" id="CHEBI:29103"/>
    </ligand>
</feature>
<comment type="subcellular location">
    <subcellularLocation>
        <location evidence="12">Cytoplasm</location>
    </subcellularLocation>
    <subcellularLocation>
        <location evidence="12">Nucleus</location>
    </subcellularLocation>
</comment>
<dbReference type="InterPro" id="IPR029056">
    <property type="entry name" value="Ribokinase-like"/>
</dbReference>
<evidence type="ECO:0000313" key="15">
    <source>
        <dbReference type="Proteomes" id="UP000018144"/>
    </source>
</evidence>
<feature type="binding site" evidence="12">
    <location>
        <position position="286"/>
    </location>
    <ligand>
        <name>K(+)</name>
        <dbReference type="ChEBI" id="CHEBI:29103"/>
    </ligand>
</feature>
<feature type="binding site" evidence="12">
    <location>
        <position position="250"/>
    </location>
    <ligand>
        <name>K(+)</name>
        <dbReference type="ChEBI" id="CHEBI:29103"/>
    </ligand>
</feature>
<feature type="binding site" evidence="12">
    <location>
        <position position="256"/>
    </location>
    <ligand>
        <name>substrate</name>
    </ligand>
</feature>
<keyword evidence="15" id="KW-1185">Reference proteome</keyword>
<proteinExistence type="inferred from homology"/>
<dbReference type="EC" id="2.7.1.15" evidence="2 12"/>
<evidence type="ECO:0000256" key="7">
    <source>
        <dbReference type="ARBA" id="ARBA00022777"/>
    </source>
</evidence>
<keyword evidence="12" id="KW-0539">Nucleus</keyword>